<keyword evidence="2" id="KW-1185">Reference proteome</keyword>
<proteinExistence type="predicted"/>
<comment type="caution">
    <text evidence="1">The sequence shown here is derived from an EMBL/GenBank/DDBJ whole genome shotgun (WGS) entry which is preliminary data.</text>
</comment>
<dbReference type="Pfam" id="PF11136">
    <property type="entry name" value="DUF2889"/>
    <property type="match status" value="1"/>
</dbReference>
<evidence type="ECO:0000313" key="1">
    <source>
        <dbReference type="EMBL" id="RJG00831.1"/>
    </source>
</evidence>
<dbReference type="EMBL" id="QYUQ01000002">
    <property type="protein sequence ID" value="RJG00831.1"/>
    <property type="molecule type" value="Genomic_DNA"/>
</dbReference>
<name>A0A3A3FYW4_9BURK</name>
<gene>
    <name evidence="1" type="ORF">D3878_03900</name>
</gene>
<organism evidence="1 2">
    <name type="scientific">Noviherbaspirillum sedimenti</name>
    <dbReference type="NCBI Taxonomy" id="2320865"/>
    <lineage>
        <taxon>Bacteria</taxon>
        <taxon>Pseudomonadati</taxon>
        <taxon>Pseudomonadota</taxon>
        <taxon>Betaproteobacteria</taxon>
        <taxon>Burkholderiales</taxon>
        <taxon>Oxalobacteraceae</taxon>
        <taxon>Noviherbaspirillum</taxon>
    </lineage>
</organism>
<reference evidence="2" key="1">
    <citation type="submission" date="2018-09" db="EMBL/GenBank/DDBJ databases">
        <authorList>
            <person name="Zhu H."/>
        </authorList>
    </citation>
    <scope>NUCLEOTIDE SEQUENCE [LARGE SCALE GENOMIC DNA]</scope>
    <source>
        <strain evidence="2">K1S02-23</strain>
    </source>
</reference>
<accession>A0A3A3FYW4</accession>
<dbReference type="InterPro" id="IPR021312">
    <property type="entry name" value="DUF2889"/>
</dbReference>
<sequence length="215" mass="24150">MFCSFDCAHSFLMFFCTINLSNQTEKEFVTLHLPDPVIERELLHTRSIIFKGYRRKDNLWDIEGHLTDVRANDVNFPGGHRRGGDPIHDMWMRLTVDAACVIREVQTSMDAVPYEGTCGNIQSRYACIVGMRVGSGFRGQIRQLLGGINGCTHMTELLLSMGTAIIQTLEGEIPFLQDEKPFALDGCHALDTSGRLVAEFHPRWYRPGSATSPAE</sequence>
<dbReference type="AlphaFoldDB" id="A0A3A3FYW4"/>
<protein>
    <submittedName>
        <fullName evidence="1">DUF2889 domain-containing protein</fullName>
    </submittedName>
</protein>
<evidence type="ECO:0000313" key="2">
    <source>
        <dbReference type="Proteomes" id="UP000266327"/>
    </source>
</evidence>
<dbReference type="Proteomes" id="UP000266327">
    <property type="component" value="Unassembled WGS sequence"/>
</dbReference>